<keyword evidence="2" id="KW-1185">Reference proteome</keyword>
<evidence type="ECO:0000313" key="2">
    <source>
        <dbReference type="Proteomes" id="UP001498398"/>
    </source>
</evidence>
<organism evidence="1 2">
    <name type="scientific">Marasmiellus scandens</name>
    <dbReference type="NCBI Taxonomy" id="2682957"/>
    <lineage>
        <taxon>Eukaryota</taxon>
        <taxon>Fungi</taxon>
        <taxon>Dikarya</taxon>
        <taxon>Basidiomycota</taxon>
        <taxon>Agaricomycotina</taxon>
        <taxon>Agaricomycetes</taxon>
        <taxon>Agaricomycetidae</taxon>
        <taxon>Agaricales</taxon>
        <taxon>Marasmiineae</taxon>
        <taxon>Omphalotaceae</taxon>
        <taxon>Marasmiellus</taxon>
    </lineage>
</organism>
<dbReference type="EMBL" id="JBANRG010000078">
    <property type="protein sequence ID" value="KAK7438578.1"/>
    <property type="molecule type" value="Genomic_DNA"/>
</dbReference>
<evidence type="ECO:0000313" key="1">
    <source>
        <dbReference type="EMBL" id="KAK7438578.1"/>
    </source>
</evidence>
<sequence length="57" mass="6542">MWNTSAEYGHAAGLLVTDTDDDKFKRVGFWESVEAELVDGTEEDKKTIHSLVYHGWR</sequence>
<name>A0ABR1IUS0_9AGAR</name>
<reference evidence="1 2" key="1">
    <citation type="submission" date="2024-01" db="EMBL/GenBank/DDBJ databases">
        <title>A draft genome for the cacao thread blight pathogen Marasmiellus scandens.</title>
        <authorList>
            <person name="Baruah I.K."/>
            <person name="Leung J."/>
            <person name="Bukari Y."/>
            <person name="Amoako-Attah I."/>
            <person name="Meinhardt L.W."/>
            <person name="Bailey B.A."/>
            <person name="Cohen S.P."/>
        </authorList>
    </citation>
    <scope>NUCLEOTIDE SEQUENCE [LARGE SCALE GENOMIC DNA]</scope>
    <source>
        <strain evidence="1 2">GH-19</strain>
    </source>
</reference>
<accession>A0ABR1IUS0</accession>
<comment type="caution">
    <text evidence="1">The sequence shown here is derived from an EMBL/GenBank/DDBJ whole genome shotgun (WGS) entry which is preliminary data.</text>
</comment>
<proteinExistence type="predicted"/>
<dbReference type="Proteomes" id="UP001498398">
    <property type="component" value="Unassembled WGS sequence"/>
</dbReference>
<gene>
    <name evidence="1" type="ORF">VKT23_017913</name>
</gene>
<protein>
    <submittedName>
        <fullName evidence="1">Uncharacterized protein</fullName>
    </submittedName>
</protein>